<dbReference type="RefSeq" id="WP_190480658.1">
    <property type="nucleotide sequence ID" value="NZ_JACOFT010000006.1"/>
</dbReference>
<protein>
    <submittedName>
        <fullName evidence="1">Uncharacterized protein</fullName>
    </submittedName>
</protein>
<gene>
    <name evidence="1" type="ORF">H8K26_15015</name>
</gene>
<organism evidence="1 2">
    <name type="scientific">Undibacterium aquatile</name>
    <dbReference type="NCBI Taxonomy" id="1537398"/>
    <lineage>
        <taxon>Bacteria</taxon>
        <taxon>Pseudomonadati</taxon>
        <taxon>Pseudomonadota</taxon>
        <taxon>Betaproteobacteria</taxon>
        <taxon>Burkholderiales</taxon>
        <taxon>Oxalobacteraceae</taxon>
        <taxon>Undibacterium</taxon>
    </lineage>
</organism>
<comment type="caution">
    <text evidence="1">The sequence shown here is derived from an EMBL/GenBank/DDBJ whole genome shotgun (WGS) entry which is preliminary data.</text>
</comment>
<dbReference type="Proteomes" id="UP000637632">
    <property type="component" value="Unassembled WGS sequence"/>
</dbReference>
<sequence>MTTPNIPNETTFFTLQEPSWEYWSQQKQARLWQAVALACNLDPFQFTNFGLPNLDKVFARTPTQFNDLLDQAKVNLGNPLLKPIAYSKDGSEESEIELAKFGAWLKSMRYPLPESFPWQDQAAAPLSREWPWGSTYETKLLRHLAAAANRFWKNYDPADPTTAPTNKEVVDWLVKKGVANRTASVMATILRVDGLSTGPRK</sequence>
<accession>A0ABR6XIS7</accession>
<evidence type="ECO:0000313" key="1">
    <source>
        <dbReference type="EMBL" id="MBC3812756.1"/>
    </source>
</evidence>
<evidence type="ECO:0000313" key="2">
    <source>
        <dbReference type="Proteomes" id="UP000637632"/>
    </source>
</evidence>
<reference evidence="1 2" key="1">
    <citation type="submission" date="2020-08" db="EMBL/GenBank/DDBJ databases">
        <title>Novel species isolated from subtropical streams in China.</title>
        <authorList>
            <person name="Lu H."/>
        </authorList>
    </citation>
    <scope>NUCLEOTIDE SEQUENCE [LARGE SCALE GENOMIC DNA]</scope>
    <source>
        <strain evidence="1 2">CCTCC AB 2015119</strain>
    </source>
</reference>
<keyword evidence="2" id="KW-1185">Reference proteome</keyword>
<dbReference type="EMBL" id="JACOFT010000006">
    <property type="protein sequence ID" value="MBC3812756.1"/>
    <property type="molecule type" value="Genomic_DNA"/>
</dbReference>
<name>A0ABR6XIS7_9BURK</name>
<proteinExistence type="predicted"/>